<feature type="domain" description="Integrase catalytic" evidence="19">
    <location>
        <begin position="991"/>
        <end position="1156"/>
    </location>
</feature>
<dbReference type="InterPro" id="IPR056924">
    <property type="entry name" value="SH3_Tf2-1"/>
</dbReference>
<dbReference type="InterPro" id="IPR041373">
    <property type="entry name" value="RT_RNaseH"/>
</dbReference>
<keyword evidence="13" id="KW-0695">RNA-directed DNA polymerase</keyword>
<dbReference type="Gene3D" id="3.30.420.10">
    <property type="entry name" value="Ribonuclease H-like superfamily/Ribonuclease H"/>
    <property type="match status" value="1"/>
</dbReference>
<dbReference type="InterPro" id="IPR012337">
    <property type="entry name" value="RNaseH-like_sf"/>
</dbReference>
<keyword evidence="11" id="KW-0460">Magnesium</keyword>
<dbReference type="CDD" id="cd01647">
    <property type="entry name" value="RT_LTR"/>
    <property type="match status" value="1"/>
</dbReference>
<evidence type="ECO:0000256" key="8">
    <source>
        <dbReference type="ARBA" id="ARBA00022750"/>
    </source>
</evidence>
<keyword evidence="15" id="KW-0238">DNA-binding</keyword>
<evidence type="ECO:0000256" key="2">
    <source>
        <dbReference type="ARBA" id="ARBA00012493"/>
    </source>
</evidence>
<evidence type="ECO:0000256" key="6">
    <source>
        <dbReference type="ARBA" id="ARBA00022722"/>
    </source>
</evidence>
<dbReference type="Pfam" id="PF01106">
    <property type="entry name" value="NifU"/>
    <property type="match status" value="1"/>
</dbReference>
<evidence type="ECO:0000256" key="14">
    <source>
        <dbReference type="ARBA" id="ARBA00022932"/>
    </source>
</evidence>
<dbReference type="InterPro" id="IPR021109">
    <property type="entry name" value="Peptidase_aspartic_dom_sf"/>
</dbReference>
<evidence type="ECO:0000256" key="12">
    <source>
        <dbReference type="ARBA" id="ARBA00022908"/>
    </source>
</evidence>
<dbReference type="EC" id="2.7.7.49" evidence="2"/>
<dbReference type="Pfam" id="PF17921">
    <property type="entry name" value="Integrase_H2C2"/>
    <property type="match status" value="1"/>
</dbReference>
<evidence type="ECO:0000256" key="4">
    <source>
        <dbReference type="ARBA" id="ARBA00022679"/>
    </source>
</evidence>
<dbReference type="Gene3D" id="2.40.70.10">
    <property type="entry name" value="Acid Proteases"/>
    <property type="match status" value="1"/>
</dbReference>
<evidence type="ECO:0000259" key="18">
    <source>
        <dbReference type="PROSITE" id="PS50878"/>
    </source>
</evidence>
<feature type="domain" description="Reverse transcriptase" evidence="18">
    <location>
        <begin position="530"/>
        <end position="709"/>
    </location>
</feature>
<dbReference type="InterPro" id="IPR001075">
    <property type="entry name" value="NIF_FeS_clus_asmbl_NifU_C"/>
</dbReference>
<dbReference type="PANTHER" id="PTHR37984">
    <property type="entry name" value="PROTEIN CBG26694"/>
    <property type="match status" value="1"/>
</dbReference>
<evidence type="ECO:0000256" key="16">
    <source>
        <dbReference type="ARBA" id="ARBA00023172"/>
    </source>
</evidence>
<sequence length="1482" mass="168888">MTRSGAGPSERPVSEASSAPNDARATPPSAETIRLVAEAVFAMINAQPARQMQQPAPTMEQVPHQRDEPRRVEQVVVEPLVPRRATERQLKHVMGFNPPMFSGLGTPSQAEDWLSRVKRVLTATETEEWQMTTITTFLLDGDARLWWEDLELHLLRGRQLTNVSMEEFSRLFLTRYLPSAQRIALENEFLKLVQGDSSVDEYLHEFTRLCRYASSTFADEERKTNRFYEGLRDDLRLLLSGPMTQGFLTLVNTARSLEKDMKNVQAKESAGDKRSEFKVPNSSKSVFRKWNKKARTSVQPPLLVLLGRLRVEPRVHVLLVESRDTLPVTAGADVPSPRGRFISRIGVPSSMAKDKLDVLLPNECSMRADRICGVKIRIGSQEFHLQASLLPLVEFGVIFGMYWLSEQQAYIDCVHKKVKLGTGRETTFTGLKWLSKTLMSALQVVKAVRAGAVLLFTLVEVAKPKPTLDSISVVSEYPNVFPGDLPGAPPQREINFTIELVPGAKSVARSPYRLARKEMTELKVQLQELLEQGYVHPSSSPCSAPVFFVKKKDKNLRLCIDYRELNKLTEKNKYPILRIDDIFDQLVGSTVYSKLDLKSGYYQLRIRESDIPKIAFSTRYRHYEFTVMPFGLANAPSVFMDLMNKTFTEYLDHFLIVFIDDILVYSQCEDDHFKHLHLVLETLRRNQLYAKFSKCEFWLSSVAFLGHIVSGEGIAVDPAKIVAIRDGLGCVLLQHGSVIAYDSRQLKVHKRNYPVHDLELAAVIFALKLWRHYLYGVNVDIYTNHKSLKYLLDQKDVNMRQRRWMEFLGDYTFKIHYVPGKGNAVAAALSRRAPAQANWLSVHDERLVWELEALEISCVDKQSSAEVLLNWTEVQYDLTDRIQHALDVDSSIKQLMIEASGGSNSQYEVVDGLLWKDGLLCVLNVGTLRVELLYEAHHTKYTIHPGSTKMYHDVKKLFWWAGLKKDVALYVAKCQTCALVKAECQKLGGFLKSMPITEWKFDDITMDFVHGLPKSQKGNDAIWVVVDRLTKVSHFIPHRKDDSVEKLSKLYVDNIVRPHGVPRSIVSDRDGRFTSNDWRLVQQMLGTKLSFSTAFHPQTDGQTERVNRTTEDMLHMCVLDFRKQWEDHLYLVEFAYNNSYQASIEMSPFEALFGRRCRTPLSWLETGESELYKSQEVEDATSLVRTIRERLLIAQDRQTKYYNAKHRNAEFAVGDWVYLKIKPFKGVSRVRRLKKLNPRYLGPFEVLERIGEAAYRLRLSVELSGLHDVFHISVLRKAVQEPSQVIAVDQVPIDNELTTKVKPVRIECSKVKRLRNKEIRMVKEARSREFAVSLRHVESVESIQAIATPDPIVELPLTAESIESVLDEVRPYLMSDGGNVALHEINGNIVRLKLQGACGSCPSSVMTMKMGIERRLMEKIPDIVAVEPITDEVIGLELNEENIEEVSLVVVIYSYGLIVFISCISDVIQVIMISIYGDAIQI</sequence>
<evidence type="ECO:0000256" key="3">
    <source>
        <dbReference type="ARBA" id="ARBA00022670"/>
    </source>
</evidence>
<evidence type="ECO:0000256" key="1">
    <source>
        <dbReference type="ARBA" id="ARBA00006420"/>
    </source>
</evidence>
<feature type="region of interest" description="Disordered" evidence="17">
    <location>
        <begin position="49"/>
        <end position="70"/>
    </location>
</feature>
<evidence type="ECO:0000256" key="7">
    <source>
        <dbReference type="ARBA" id="ARBA00022723"/>
    </source>
</evidence>
<feature type="region of interest" description="Disordered" evidence="17">
    <location>
        <begin position="1"/>
        <end position="30"/>
    </location>
</feature>
<dbReference type="Pfam" id="PF08284">
    <property type="entry name" value="RVP_2"/>
    <property type="match status" value="1"/>
</dbReference>
<keyword evidence="5" id="KW-0548">Nucleotidyltransferase</keyword>
<evidence type="ECO:0000256" key="11">
    <source>
        <dbReference type="ARBA" id="ARBA00022842"/>
    </source>
</evidence>
<keyword evidence="14" id="KW-0239">DNA-directed DNA polymerase</keyword>
<proteinExistence type="inferred from homology"/>
<dbReference type="PROSITE" id="PS50878">
    <property type="entry name" value="RT_POL"/>
    <property type="match status" value="1"/>
</dbReference>
<dbReference type="Gene3D" id="3.10.10.10">
    <property type="entry name" value="HIV Type 1 Reverse Transcriptase, subunit A, domain 1"/>
    <property type="match status" value="1"/>
</dbReference>
<keyword evidence="7" id="KW-0479">Metal-binding</keyword>
<dbReference type="InterPro" id="IPR050951">
    <property type="entry name" value="Retrovirus_Pol_polyprotein"/>
</dbReference>
<name>A0ABR2M2N0_9ASPA</name>
<dbReference type="PANTHER" id="PTHR37984:SF5">
    <property type="entry name" value="PROTEIN NYNRIN-LIKE"/>
    <property type="match status" value="1"/>
</dbReference>
<reference evidence="20 21" key="1">
    <citation type="journal article" date="2022" name="Nat. Plants">
        <title>Genomes of leafy and leafless Platanthera orchids illuminate the evolution of mycoheterotrophy.</title>
        <authorList>
            <person name="Li M.H."/>
            <person name="Liu K.W."/>
            <person name="Li Z."/>
            <person name="Lu H.C."/>
            <person name="Ye Q.L."/>
            <person name="Zhang D."/>
            <person name="Wang J.Y."/>
            <person name="Li Y.F."/>
            <person name="Zhong Z.M."/>
            <person name="Liu X."/>
            <person name="Yu X."/>
            <person name="Liu D.K."/>
            <person name="Tu X.D."/>
            <person name="Liu B."/>
            <person name="Hao Y."/>
            <person name="Liao X.Y."/>
            <person name="Jiang Y.T."/>
            <person name="Sun W.H."/>
            <person name="Chen J."/>
            <person name="Chen Y.Q."/>
            <person name="Ai Y."/>
            <person name="Zhai J.W."/>
            <person name="Wu S.S."/>
            <person name="Zhou Z."/>
            <person name="Hsiao Y.Y."/>
            <person name="Wu W.L."/>
            <person name="Chen Y.Y."/>
            <person name="Lin Y.F."/>
            <person name="Hsu J.L."/>
            <person name="Li C.Y."/>
            <person name="Wang Z.W."/>
            <person name="Zhao X."/>
            <person name="Zhong W.Y."/>
            <person name="Ma X.K."/>
            <person name="Ma L."/>
            <person name="Huang J."/>
            <person name="Chen G.Z."/>
            <person name="Huang M.Z."/>
            <person name="Huang L."/>
            <person name="Peng D.H."/>
            <person name="Luo Y.B."/>
            <person name="Zou S.Q."/>
            <person name="Chen S.P."/>
            <person name="Lan S."/>
            <person name="Tsai W.C."/>
            <person name="Van de Peer Y."/>
            <person name="Liu Z.J."/>
        </authorList>
    </citation>
    <scope>NUCLEOTIDE SEQUENCE [LARGE SCALE GENOMIC DNA]</scope>
    <source>
        <strain evidence="20">Lor288</strain>
    </source>
</reference>
<dbReference type="InterPro" id="IPR001584">
    <property type="entry name" value="Integrase_cat-core"/>
</dbReference>
<comment type="caution">
    <text evidence="20">The sequence shown here is derived from an EMBL/GenBank/DDBJ whole genome shotgun (WGS) entry which is preliminary data.</text>
</comment>
<dbReference type="SUPFAM" id="SSF53098">
    <property type="entry name" value="Ribonuclease H-like"/>
    <property type="match status" value="1"/>
</dbReference>
<evidence type="ECO:0000256" key="15">
    <source>
        <dbReference type="ARBA" id="ARBA00023125"/>
    </source>
</evidence>
<evidence type="ECO:0000256" key="5">
    <source>
        <dbReference type="ARBA" id="ARBA00022695"/>
    </source>
</evidence>
<keyword evidence="9" id="KW-0255">Endonuclease</keyword>
<dbReference type="InterPro" id="IPR000477">
    <property type="entry name" value="RT_dom"/>
</dbReference>
<keyword evidence="4" id="KW-0808">Transferase</keyword>
<accession>A0ABR2M2N0</accession>
<evidence type="ECO:0000313" key="20">
    <source>
        <dbReference type="EMBL" id="KAK8958304.1"/>
    </source>
</evidence>
<dbReference type="PROSITE" id="PS50994">
    <property type="entry name" value="INTEGRASE"/>
    <property type="match status" value="1"/>
</dbReference>
<dbReference type="InterPro" id="IPR005162">
    <property type="entry name" value="Retrotrans_gag_dom"/>
</dbReference>
<keyword evidence="10" id="KW-0378">Hydrolase</keyword>
<dbReference type="SUPFAM" id="SSF56672">
    <property type="entry name" value="DNA/RNA polymerases"/>
    <property type="match status" value="1"/>
</dbReference>
<dbReference type="InterPro" id="IPR043502">
    <property type="entry name" value="DNA/RNA_pol_sf"/>
</dbReference>
<dbReference type="Gene3D" id="1.10.340.70">
    <property type="match status" value="1"/>
</dbReference>
<dbReference type="SUPFAM" id="SSF117916">
    <property type="entry name" value="Fe-S cluster assembly (FSCA) domain-like"/>
    <property type="match status" value="1"/>
</dbReference>
<keyword evidence="3" id="KW-0645">Protease</keyword>
<keyword evidence="6" id="KW-0540">Nuclease</keyword>
<dbReference type="InterPro" id="IPR034904">
    <property type="entry name" value="FSCA_dom_sf"/>
</dbReference>
<dbReference type="Gene3D" id="3.30.70.270">
    <property type="match status" value="1"/>
</dbReference>
<dbReference type="Gene3D" id="3.30.300.130">
    <property type="entry name" value="Fe-S cluster assembly (FSCA)"/>
    <property type="match status" value="1"/>
</dbReference>
<keyword evidence="8" id="KW-0064">Aspartyl protease</keyword>
<keyword evidence="21" id="KW-1185">Reference proteome</keyword>
<evidence type="ECO:0000256" key="13">
    <source>
        <dbReference type="ARBA" id="ARBA00022918"/>
    </source>
</evidence>
<keyword evidence="12" id="KW-0229">DNA integration</keyword>
<dbReference type="Pfam" id="PF03732">
    <property type="entry name" value="Retrotrans_gag"/>
    <property type="match status" value="1"/>
</dbReference>
<evidence type="ECO:0000256" key="9">
    <source>
        <dbReference type="ARBA" id="ARBA00022759"/>
    </source>
</evidence>
<dbReference type="Proteomes" id="UP001412067">
    <property type="component" value="Unassembled WGS sequence"/>
</dbReference>
<dbReference type="Pfam" id="PF24626">
    <property type="entry name" value="SH3_Tf2-1"/>
    <property type="match status" value="1"/>
</dbReference>
<protein>
    <recommendedName>
        <fullName evidence="2">RNA-directed DNA polymerase</fullName>
        <ecNumber evidence="2">2.7.7.49</ecNumber>
    </recommendedName>
</protein>
<gene>
    <name evidence="20" type="ORF">KSP40_PGU004152</name>
</gene>
<evidence type="ECO:0000313" key="21">
    <source>
        <dbReference type="Proteomes" id="UP001412067"/>
    </source>
</evidence>
<dbReference type="CDD" id="cd09274">
    <property type="entry name" value="RNase_HI_RT_Ty3"/>
    <property type="match status" value="1"/>
</dbReference>
<keyword evidence="16" id="KW-0233">DNA recombination</keyword>
<organism evidence="20 21">
    <name type="scientific">Platanthera guangdongensis</name>
    <dbReference type="NCBI Taxonomy" id="2320717"/>
    <lineage>
        <taxon>Eukaryota</taxon>
        <taxon>Viridiplantae</taxon>
        <taxon>Streptophyta</taxon>
        <taxon>Embryophyta</taxon>
        <taxon>Tracheophyta</taxon>
        <taxon>Spermatophyta</taxon>
        <taxon>Magnoliopsida</taxon>
        <taxon>Liliopsida</taxon>
        <taxon>Asparagales</taxon>
        <taxon>Orchidaceae</taxon>
        <taxon>Orchidoideae</taxon>
        <taxon>Orchideae</taxon>
        <taxon>Orchidinae</taxon>
        <taxon>Platanthera</taxon>
    </lineage>
</organism>
<evidence type="ECO:0000256" key="10">
    <source>
        <dbReference type="ARBA" id="ARBA00022801"/>
    </source>
</evidence>
<dbReference type="InterPro" id="IPR036397">
    <property type="entry name" value="RNaseH_sf"/>
</dbReference>
<dbReference type="Pfam" id="PF00078">
    <property type="entry name" value="RVT_1"/>
    <property type="match status" value="1"/>
</dbReference>
<comment type="similarity">
    <text evidence="1">Belongs to the NifU family.</text>
</comment>
<dbReference type="EMBL" id="JBBWWR010000012">
    <property type="protein sequence ID" value="KAK8958304.1"/>
    <property type="molecule type" value="Genomic_DNA"/>
</dbReference>
<dbReference type="Pfam" id="PF17917">
    <property type="entry name" value="RT_RNaseH"/>
    <property type="match status" value="1"/>
</dbReference>
<dbReference type="InterPro" id="IPR041588">
    <property type="entry name" value="Integrase_H2C2"/>
</dbReference>
<evidence type="ECO:0000256" key="17">
    <source>
        <dbReference type="SAM" id="MobiDB-lite"/>
    </source>
</evidence>
<evidence type="ECO:0000259" key="19">
    <source>
        <dbReference type="PROSITE" id="PS50994"/>
    </source>
</evidence>
<dbReference type="InterPro" id="IPR043128">
    <property type="entry name" value="Rev_trsase/Diguanyl_cyclase"/>
</dbReference>